<dbReference type="InterPro" id="IPR003115">
    <property type="entry name" value="ParB_N"/>
</dbReference>
<dbReference type="SUPFAM" id="SSF110849">
    <property type="entry name" value="ParB/Sulfiredoxin"/>
    <property type="match status" value="1"/>
</dbReference>
<protein>
    <submittedName>
        <fullName evidence="3">ParB-like nuclease domain-containing protein</fullName>
    </submittedName>
</protein>
<evidence type="ECO:0000313" key="3">
    <source>
        <dbReference type="EMBL" id="SMC88892.1"/>
    </source>
</evidence>
<dbReference type="SMART" id="SM00470">
    <property type="entry name" value="ParB"/>
    <property type="match status" value="1"/>
</dbReference>
<sequence>MVLSHSLPVAPALLASQDDEPATVQATISSLLSADSPRLTGENREYAKTLAESGTVLPPILVHRSTRRIIDGTHRCRAALLRGQTHIEVSYFDGDERDAFVLAVQMNAKNGLPLSLADRRNAALRIIRSHPHWSDRRIATVTGLSGRTVASLRLCSGAEVAHLNTRVGFDGRTYPVNGEGARKLAAEFLTENPGASLREVARAAGLSPATAKKVRDSMRSGELPVVPEPGSRSTGDLVESADPLVDLHRLRLDPAVRFNESSRILLRLLNFQLADTELDRIAAGLPPHCLSTVVGLARSYAKVWLRFAQTVDGRTAS</sequence>
<dbReference type="STRING" id="40571.SAMN05660733_02368"/>
<proteinExistence type="predicted"/>
<dbReference type="Proteomes" id="UP000192840">
    <property type="component" value="Unassembled WGS sequence"/>
</dbReference>
<feature type="domain" description="ParB-like N-terminal" evidence="2">
    <location>
        <begin position="24"/>
        <end position="108"/>
    </location>
</feature>
<gene>
    <name evidence="3" type="ORF">SAMN05660733_02368</name>
</gene>
<dbReference type="Gene3D" id="3.90.1530.10">
    <property type="entry name" value="Conserved hypothetical protein from pyrococcus furiosus pfu- 392566-001, ParB domain"/>
    <property type="match status" value="1"/>
</dbReference>
<evidence type="ECO:0000313" key="4">
    <source>
        <dbReference type="Proteomes" id="UP000192840"/>
    </source>
</evidence>
<dbReference type="EMBL" id="FWYC01000006">
    <property type="protein sequence ID" value="SMC88892.1"/>
    <property type="molecule type" value="Genomic_DNA"/>
</dbReference>
<evidence type="ECO:0000259" key="2">
    <source>
        <dbReference type="SMART" id="SM00470"/>
    </source>
</evidence>
<name>A0A1W2CVP3_9PSEU</name>
<organism evidence="3 4">
    <name type="scientific">Lentzea albidocapillata</name>
    <dbReference type="NCBI Taxonomy" id="40571"/>
    <lineage>
        <taxon>Bacteria</taxon>
        <taxon>Bacillati</taxon>
        <taxon>Actinomycetota</taxon>
        <taxon>Actinomycetes</taxon>
        <taxon>Pseudonocardiales</taxon>
        <taxon>Pseudonocardiaceae</taxon>
        <taxon>Lentzea</taxon>
    </lineage>
</organism>
<dbReference type="AlphaFoldDB" id="A0A1W2CVP3"/>
<evidence type="ECO:0000256" key="1">
    <source>
        <dbReference type="SAM" id="MobiDB-lite"/>
    </source>
</evidence>
<keyword evidence="4" id="KW-1185">Reference proteome</keyword>
<dbReference type="InterPro" id="IPR036086">
    <property type="entry name" value="ParB/Sulfiredoxin_sf"/>
</dbReference>
<reference evidence="4" key="1">
    <citation type="submission" date="2017-04" db="EMBL/GenBank/DDBJ databases">
        <authorList>
            <person name="Varghese N."/>
            <person name="Submissions S."/>
        </authorList>
    </citation>
    <scope>NUCLEOTIDE SEQUENCE [LARGE SCALE GENOMIC DNA]</scope>
    <source>
        <strain evidence="4">DSM 44073</strain>
    </source>
</reference>
<dbReference type="eggNOG" id="COG1475">
    <property type="taxonomic scope" value="Bacteria"/>
</dbReference>
<feature type="region of interest" description="Disordered" evidence="1">
    <location>
        <begin position="211"/>
        <end position="237"/>
    </location>
</feature>
<accession>A0A1W2CVP3</accession>